<dbReference type="InterPro" id="IPR053137">
    <property type="entry name" value="NLR-like"/>
</dbReference>
<dbReference type="EMBL" id="JAEVHL010000022">
    <property type="protein sequence ID" value="MBM0275381.1"/>
    <property type="molecule type" value="Genomic_DNA"/>
</dbReference>
<name>A0ABS1YD88_9ACTN</name>
<dbReference type="Gene3D" id="1.25.40.10">
    <property type="entry name" value="Tetratricopeptide repeat domain"/>
    <property type="match status" value="1"/>
</dbReference>
<dbReference type="InterPro" id="IPR011990">
    <property type="entry name" value="TPR-like_helical_dom_sf"/>
</dbReference>
<dbReference type="Pfam" id="PF13374">
    <property type="entry name" value="TPR_10"/>
    <property type="match status" value="1"/>
</dbReference>
<dbReference type="SUPFAM" id="SSF48452">
    <property type="entry name" value="TPR-like"/>
    <property type="match status" value="2"/>
</dbReference>
<evidence type="ECO:0000313" key="2">
    <source>
        <dbReference type="Proteomes" id="UP000622245"/>
    </source>
</evidence>
<dbReference type="Proteomes" id="UP000622245">
    <property type="component" value="Unassembled WGS sequence"/>
</dbReference>
<sequence length="453" mass="49681">MPTELYLEMLDTDADEVLNEGLPQSYPLSLAAALRVSINELADHGEALDLLRLCCVLAPEPVPMTLLGAAPDAVADSLRPVVASPMRLYQTATRLGDLVRLSQRGIQVHRLVQTLVLSQLAASSRDELRRQAGGLVAASHPGEPASASTWPAWSTLLPHLLALELGETDDRQLRDAACDAMLYLLYSGNTDAGFRLARHLFDQWRQKLGPDDPHTLTAASELAHAYHNQGRDREALDLTEDTLTRRQRTLGPDDPATLRSASDYSIVIASLGRLAEGIDRAKDVLARRIKVLGGEHRDTLITRGQIASWKGETGDHQTAITAYEELLTDRLRILGPDHPDTLTTRANLASWKGEAGDHHTAITAFEELLTDQLRILGPNHPDTLKGRGNLAHALLVRGALLAARAQATAKLEAERRLFGLGDRRTQETQKLLNEIKRRMGGRSGPSNGRRKKR</sequence>
<proteinExistence type="predicted"/>
<keyword evidence="2" id="KW-1185">Reference proteome</keyword>
<protein>
    <submittedName>
        <fullName evidence="1">Tetratricopeptide repeat protein</fullName>
    </submittedName>
</protein>
<gene>
    <name evidence="1" type="ORF">JM949_07905</name>
</gene>
<reference evidence="1 2" key="1">
    <citation type="submission" date="2021-01" db="EMBL/GenBank/DDBJ databases">
        <title>Draft genome sequence of Micromonospora sp. strain STR1s_6.</title>
        <authorList>
            <person name="Karlyshev A."/>
            <person name="Jawad R."/>
        </authorList>
    </citation>
    <scope>NUCLEOTIDE SEQUENCE [LARGE SCALE GENOMIC DNA]</scope>
    <source>
        <strain evidence="1 2">STR1S-6</strain>
    </source>
</reference>
<evidence type="ECO:0000313" key="1">
    <source>
        <dbReference type="EMBL" id="MBM0275381.1"/>
    </source>
</evidence>
<comment type="caution">
    <text evidence="1">The sequence shown here is derived from an EMBL/GenBank/DDBJ whole genome shotgun (WGS) entry which is preliminary data.</text>
</comment>
<dbReference type="PANTHER" id="PTHR46082">
    <property type="entry name" value="ATP/GTP-BINDING PROTEIN-RELATED"/>
    <property type="match status" value="1"/>
</dbReference>
<dbReference type="Pfam" id="PF13424">
    <property type="entry name" value="TPR_12"/>
    <property type="match status" value="1"/>
</dbReference>
<accession>A0ABS1YD88</accession>
<organism evidence="1 2">
    <name type="scientific">Micromonospora tarensis</name>
    <dbReference type="NCBI Taxonomy" id="2806100"/>
    <lineage>
        <taxon>Bacteria</taxon>
        <taxon>Bacillati</taxon>
        <taxon>Actinomycetota</taxon>
        <taxon>Actinomycetes</taxon>
        <taxon>Micromonosporales</taxon>
        <taxon>Micromonosporaceae</taxon>
        <taxon>Micromonospora</taxon>
    </lineage>
</organism>
<dbReference type="PANTHER" id="PTHR46082:SF6">
    <property type="entry name" value="AAA+ ATPASE DOMAIN-CONTAINING PROTEIN-RELATED"/>
    <property type="match status" value="1"/>
</dbReference>